<accession>A0A2H0YQN7</accession>
<evidence type="ECO:0000313" key="3">
    <source>
        <dbReference type="Proteomes" id="UP000236845"/>
    </source>
</evidence>
<dbReference type="AlphaFoldDB" id="A0A2H0YQN7"/>
<dbReference type="PANTHER" id="PTHR47197">
    <property type="entry name" value="PROTEIN NIRF"/>
    <property type="match status" value="1"/>
</dbReference>
<comment type="caution">
    <text evidence="2">The sequence shown here is derived from an EMBL/GenBank/DDBJ whole genome shotgun (WGS) entry which is preliminary data.</text>
</comment>
<gene>
    <name evidence="2" type="ORF">COT26_01395</name>
</gene>
<feature type="domain" description="Pyrrolo-quinoline quinone repeat" evidence="1">
    <location>
        <begin position="47"/>
        <end position="224"/>
    </location>
</feature>
<name>A0A2H0YQN7_9BACT</name>
<dbReference type="InterPro" id="IPR051200">
    <property type="entry name" value="Host-pathogen_enzymatic-act"/>
</dbReference>
<dbReference type="Proteomes" id="UP000236845">
    <property type="component" value="Unassembled WGS sequence"/>
</dbReference>
<dbReference type="InterPro" id="IPR002372">
    <property type="entry name" value="PQQ_rpt_dom"/>
</dbReference>
<dbReference type="SMART" id="SM00320">
    <property type="entry name" value="WD40"/>
    <property type="match status" value="4"/>
</dbReference>
<proteinExistence type="predicted"/>
<dbReference type="EMBL" id="PEXW01000029">
    <property type="protein sequence ID" value="PIS40807.1"/>
    <property type="molecule type" value="Genomic_DNA"/>
</dbReference>
<evidence type="ECO:0000313" key="2">
    <source>
        <dbReference type="EMBL" id="PIS40807.1"/>
    </source>
</evidence>
<dbReference type="Gene3D" id="2.130.10.10">
    <property type="entry name" value="YVTN repeat-like/Quinoprotein amine dehydrogenase"/>
    <property type="match status" value="2"/>
</dbReference>
<dbReference type="SUPFAM" id="SSF50998">
    <property type="entry name" value="Quinoprotein alcohol dehydrogenase-like"/>
    <property type="match status" value="1"/>
</dbReference>
<sequence>MQKADSKASSYKKGVTYYYKIKPNKIGSIFYFYEASNGLGKARAGIIDSPSNGPVLFFSTLTRNQVVLINLTQNKKVWVFNTNKEWVGGVAISDNGKYVAVKTSYHLYFFNTSSNKPVWTYQIAAMNRIGDDIKGGIAMSADGSKIFASLGSSALLFSKSSARPFWQYSLKTSVYNVDISADGKYAAVGTVGEASNVQDNLLIFWKTSSSRPLWQYHSSGNFHDVSISSNGSWIAGATGCPDRRTYLFSKASNKPIFRSEMLTRDSPVHRSQISADGKYFAVGTESDQGALYFYKRGSKTAIWKFPTPENSSVRALSLSQDGKYIGAVAMGGHAYIFNTASAEPVSHWVIDASLGAAAITESGKKLVVGGTDKKIHIFQSDMPEEIAAITANEFIDDISISKNEKFAVAGTSACQYFFETSSSSDDKIYQCK</sequence>
<dbReference type="PANTHER" id="PTHR47197:SF3">
    <property type="entry name" value="DIHYDRO-HEME D1 DEHYDROGENASE"/>
    <property type="match status" value="1"/>
</dbReference>
<organism evidence="2 3">
    <name type="scientific">Candidatus Kerfeldbacteria bacterium CG08_land_8_20_14_0_20_43_14</name>
    <dbReference type="NCBI Taxonomy" id="2014246"/>
    <lineage>
        <taxon>Bacteria</taxon>
        <taxon>Candidatus Kerfeldiibacteriota</taxon>
    </lineage>
</organism>
<dbReference type="InterPro" id="IPR015943">
    <property type="entry name" value="WD40/YVTN_repeat-like_dom_sf"/>
</dbReference>
<dbReference type="InterPro" id="IPR001680">
    <property type="entry name" value="WD40_rpt"/>
</dbReference>
<reference evidence="3" key="1">
    <citation type="submission" date="2017-09" db="EMBL/GenBank/DDBJ databases">
        <title>Depth-based differentiation of microbial function through sediment-hosted aquifers and enrichment of novel symbionts in the deep terrestrial subsurface.</title>
        <authorList>
            <person name="Probst A.J."/>
            <person name="Ladd B."/>
            <person name="Jarett J.K."/>
            <person name="Geller-Mcgrath D.E."/>
            <person name="Sieber C.M.K."/>
            <person name="Emerson J.B."/>
            <person name="Anantharaman K."/>
            <person name="Thomas B.C."/>
            <person name="Malmstrom R."/>
            <person name="Stieglmeier M."/>
            <person name="Klingl A."/>
            <person name="Woyke T."/>
            <person name="Ryan C.M."/>
            <person name="Banfield J.F."/>
        </authorList>
    </citation>
    <scope>NUCLEOTIDE SEQUENCE [LARGE SCALE GENOMIC DNA]</scope>
</reference>
<evidence type="ECO:0000259" key="1">
    <source>
        <dbReference type="Pfam" id="PF13360"/>
    </source>
</evidence>
<dbReference type="Pfam" id="PF13360">
    <property type="entry name" value="PQQ_2"/>
    <property type="match status" value="1"/>
</dbReference>
<protein>
    <recommendedName>
        <fullName evidence="1">Pyrrolo-quinoline quinone repeat domain-containing protein</fullName>
    </recommendedName>
</protein>
<dbReference type="InterPro" id="IPR011047">
    <property type="entry name" value="Quinoprotein_ADH-like_sf"/>
</dbReference>